<feature type="domain" description="GHMP kinase N-terminal" evidence="6">
    <location>
        <begin position="74"/>
        <end position="153"/>
    </location>
</feature>
<dbReference type="InterPro" id="IPR014721">
    <property type="entry name" value="Ribsml_uS5_D2-typ_fold_subgr"/>
</dbReference>
<evidence type="ECO:0000313" key="7">
    <source>
        <dbReference type="EMBL" id="EJF53243.1"/>
    </source>
</evidence>
<dbReference type="Gene3D" id="3.30.70.890">
    <property type="entry name" value="GHMP kinase, C-terminal domain"/>
    <property type="match status" value="1"/>
</dbReference>
<name>J1I4G6_9BACT</name>
<proteinExistence type="predicted"/>
<evidence type="ECO:0000256" key="4">
    <source>
        <dbReference type="ARBA" id="ARBA00022777"/>
    </source>
</evidence>
<dbReference type="Gene3D" id="3.30.230.10">
    <property type="match status" value="1"/>
</dbReference>
<gene>
    <name evidence="7" type="ORF">SapgrDRAFT_1530</name>
</gene>
<dbReference type="InterPro" id="IPR006204">
    <property type="entry name" value="GHMP_kinase_N_dom"/>
</dbReference>
<accession>J1I4G6</accession>
<evidence type="ECO:0000256" key="3">
    <source>
        <dbReference type="ARBA" id="ARBA00022741"/>
    </source>
</evidence>
<reference evidence="8" key="1">
    <citation type="journal article" date="2012" name="Stand. Genomic Sci.">
        <title>Permanent draft genome sequence of the gliding predator Saprospira grandis strain Sa g1 (= HR1).</title>
        <authorList>
            <person name="Mavromatis K."/>
            <person name="Chertkov O."/>
            <person name="Lapidus A."/>
            <person name="Nolan M."/>
            <person name="Lucas S."/>
            <person name="Tice H."/>
            <person name="Del Rio T.G."/>
            <person name="Cheng J.F."/>
            <person name="Han C."/>
            <person name="Tapia R."/>
            <person name="Bruce D."/>
            <person name="Goodwin L.A."/>
            <person name="Pitluck S."/>
            <person name="Huntemann M."/>
            <person name="Liolios K."/>
            <person name="Pagani I."/>
            <person name="Ivanova N."/>
            <person name="Mikhailova N."/>
            <person name="Pati A."/>
            <person name="Chen A."/>
            <person name="Palaniappan K."/>
            <person name="Land M."/>
            <person name="Brambilla E.M."/>
            <person name="Rohde M."/>
            <person name="Spring S."/>
            <person name="Goker M."/>
            <person name="Detter J.C."/>
            <person name="Bristow J."/>
            <person name="Eisen J.A."/>
            <person name="Markowitz V."/>
            <person name="Hugenholtz P."/>
            <person name="Kyrpides N.C."/>
            <person name="Klenk H.P."/>
            <person name="Woyke T."/>
        </authorList>
    </citation>
    <scope>NUCLEOTIDE SEQUENCE [LARGE SCALE GENOMIC DNA]</scope>
    <source>
        <strain evidence="8">DSM 2844</strain>
    </source>
</reference>
<dbReference type="HOGENOM" id="CLU_917958_0_0_10"/>
<evidence type="ECO:0000313" key="8">
    <source>
        <dbReference type="Proteomes" id="UP000005113"/>
    </source>
</evidence>
<dbReference type="InterPro" id="IPR036554">
    <property type="entry name" value="GHMP_kinase_C_sf"/>
</dbReference>
<dbReference type="InterPro" id="IPR020568">
    <property type="entry name" value="Ribosomal_Su5_D2-typ_SF"/>
</dbReference>
<keyword evidence="1" id="KW-0028">Amino-acid biosynthesis</keyword>
<organism evidence="7 8">
    <name type="scientific">Saprospira grandis DSM 2844</name>
    <dbReference type="NCBI Taxonomy" id="694433"/>
    <lineage>
        <taxon>Bacteria</taxon>
        <taxon>Pseudomonadati</taxon>
        <taxon>Bacteroidota</taxon>
        <taxon>Saprospiria</taxon>
        <taxon>Saprospirales</taxon>
        <taxon>Saprospiraceae</taxon>
        <taxon>Saprospira</taxon>
    </lineage>
</organism>
<evidence type="ECO:0000259" key="6">
    <source>
        <dbReference type="Pfam" id="PF00288"/>
    </source>
</evidence>
<dbReference type="SUPFAM" id="SSF54211">
    <property type="entry name" value="Ribosomal protein S5 domain 2-like"/>
    <property type="match status" value="1"/>
</dbReference>
<evidence type="ECO:0000256" key="2">
    <source>
        <dbReference type="ARBA" id="ARBA00022679"/>
    </source>
</evidence>
<protein>
    <submittedName>
        <fullName evidence="7">Homoserine kinase</fullName>
    </submittedName>
</protein>
<dbReference type="Pfam" id="PF00288">
    <property type="entry name" value="GHMP_kinases_N"/>
    <property type="match status" value="1"/>
</dbReference>
<sequence>MSKAQLGVKIKAPASLSQLSWGPGCMAVALEGLADEVIIRPSPKLGLQLLEVTGDQKQLSRNLAETAMGKAALAFWALLPNYGVETETLGFELEVRKKIPFGLGLGNEAALVAACLYGLNKQLKSPLMPKELIAPALASGCAAEDLVASLYGGWNLIVQESPCQWRRMALPKGLYFLVFAPKIKAHQAQLEEIALKTGKSSSQALSALSWAFNYSDFRLLEDALWPQAWAEEGSFLREVQEIVHSEGGLSCHYSGQGPTIAALFNNTLKAEEAQSAILARYKAKKQRVKSWILSIDQEGAIIE</sequence>
<dbReference type="AlphaFoldDB" id="J1I4G6"/>
<dbReference type="RefSeq" id="WP_002658748.1">
    <property type="nucleotide sequence ID" value="NZ_JH719942.1"/>
</dbReference>
<keyword evidence="5" id="KW-0067">ATP-binding</keyword>
<evidence type="ECO:0000256" key="5">
    <source>
        <dbReference type="ARBA" id="ARBA00022840"/>
    </source>
</evidence>
<dbReference type="EMBL" id="JH719942">
    <property type="protein sequence ID" value="EJF53243.1"/>
    <property type="molecule type" value="Genomic_DNA"/>
</dbReference>
<dbReference type="Proteomes" id="UP000005113">
    <property type="component" value="Unassembled WGS sequence"/>
</dbReference>
<dbReference type="OrthoDB" id="9769912at2"/>
<keyword evidence="3" id="KW-0547">Nucleotide-binding</keyword>
<keyword evidence="4 7" id="KW-0418">Kinase</keyword>
<dbReference type="PANTHER" id="PTHR20861:SF1">
    <property type="entry name" value="HOMOSERINE KINASE"/>
    <property type="match status" value="1"/>
</dbReference>
<keyword evidence="2" id="KW-0808">Transferase</keyword>
<dbReference type="GO" id="GO:0016301">
    <property type="term" value="F:kinase activity"/>
    <property type="evidence" value="ECO:0007669"/>
    <property type="project" value="UniProtKB-KW"/>
</dbReference>
<dbReference type="PANTHER" id="PTHR20861">
    <property type="entry name" value="HOMOSERINE/4-DIPHOSPHOCYTIDYL-2-C-METHYL-D-ERYTHRITOL KINASE"/>
    <property type="match status" value="1"/>
</dbReference>
<evidence type="ECO:0000256" key="1">
    <source>
        <dbReference type="ARBA" id="ARBA00022605"/>
    </source>
</evidence>
<dbReference type="GO" id="GO:0005524">
    <property type="term" value="F:ATP binding"/>
    <property type="evidence" value="ECO:0007669"/>
    <property type="project" value="UniProtKB-KW"/>
</dbReference>
<dbReference type="GO" id="GO:0008652">
    <property type="term" value="P:amino acid biosynthetic process"/>
    <property type="evidence" value="ECO:0007669"/>
    <property type="project" value="UniProtKB-KW"/>
</dbReference>